<dbReference type="AlphaFoldDB" id="A0A1U9R1M6"/>
<dbReference type="Proteomes" id="UP000189677">
    <property type="component" value="Chromosome"/>
</dbReference>
<dbReference type="KEGG" id="snw:BBN63_33240"/>
<dbReference type="InterPro" id="IPR027843">
    <property type="entry name" value="DUF4440"/>
</dbReference>
<feature type="domain" description="DUF4440" evidence="1">
    <location>
        <begin position="7"/>
        <end position="106"/>
    </location>
</feature>
<protein>
    <recommendedName>
        <fullName evidence="1">DUF4440 domain-containing protein</fullName>
    </recommendedName>
</protein>
<dbReference type="RefSeq" id="WP_078079006.1">
    <property type="nucleotide sequence ID" value="NZ_CP018047.1"/>
</dbReference>
<gene>
    <name evidence="2" type="ORF">BBN63_33240</name>
</gene>
<dbReference type="SUPFAM" id="SSF54427">
    <property type="entry name" value="NTF2-like"/>
    <property type="match status" value="1"/>
</dbReference>
<accession>A0A1U9R1M6</accession>
<evidence type="ECO:0000259" key="1">
    <source>
        <dbReference type="Pfam" id="PF14534"/>
    </source>
</evidence>
<evidence type="ECO:0000313" key="2">
    <source>
        <dbReference type="EMBL" id="AQU70320.1"/>
    </source>
</evidence>
<organism evidence="2 3">
    <name type="scientific">Streptomyces niveus</name>
    <name type="common">Streptomyces spheroides</name>
    <dbReference type="NCBI Taxonomy" id="193462"/>
    <lineage>
        <taxon>Bacteria</taxon>
        <taxon>Bacillati</taxon>
        <taxon>Actinomycetota</taxon>
        <taxon>Actinomycetes</taxon>
        <taxon>Kitasatosporales</taxon>
        <taxon>Streptomycetaceae</taxon>
        <taxon>Streptomyces</taxon>
    </lineage>
</organism>
<dbReference type="EMBL" id="CP018047">
    <property type="protein sequence ID" value="AQU70320.1"/>
    <property type="molecule type" value="Genomic_DNA"/>
</dbReference>
<name>A0A1U9R1M6_STRNV</name>
<reference evidence="2 3" key="1">
    <citation type="submission" date="2016-11" db="EMBL/GenBank/DDBJ databases">
        <title>Complete genome sequence of Streptomyces niveus SCSIO 3406.</title>
        <authorList>
            <person name="Zhu Q."/>
            <person name="Cheng W."/>
            <person name="Song Y."/>
            <person name="Li Q."/>
            <person name="Ju J."/>
        </authorList>
    </citation>
    <scope>NUCLEOTIDE SEQUENCE [LARGE SCALE GENOMIC DNA]</scope>
    <source>
        <strain evidence="2 3">SCSIO 3406</strain>
    </source>
</reference>
<keyword evidence="3" id="KW-1185">Reference proteome</keyword>
<dbReference type="InterPro" id="IPR032710">
    <property type="entry name" value="NTF2-like_dom_sf"/>
</dbReference>
<dbReference type="Gene3D" id="3.10.450.50">
    <property type="match status" value="1"/>
</dbReference>
<sequence length="134" mass="14778">MDRELAEFGRRWAKAELHGDIDMLDRLLAEDFRGVGPRGFILDKARWLERYASGDLIHDSFDWKEVEVRRHGDAAVAIGVQCQQSIVDGRDADGRFRATQFLAKGGEGAGDGNGAGDGWRLVGIHLSAMSEPLP</sequence>
<proteinExistence type="predicted"/>
<evidence type="ECO:0000313" key="3">
    <source>
        <dbReference type="Proteomes" id="UP000189677"/>
    </source>
</evidence>
<dbReference type="OrthoDB" id="884581at2"/>
<dbReference type="Pfam" id="PF14534">
    <property type="entry name" value="DUF4440"/>
    <property type="match status" value="1"/>
</dbReference>